<keyword evidence="2" id="KW-1185">Reference proteome</keyword>
<evidence type="ECO:0000313" key="2">
    <source>
        <dbReference type="Proteomes" id="UP001433508"/>
    </source>
</evidence>
<gene>
    <name evidence="1" type="ORF">V1525DRAFT_429602</name>
</gene>
<protein>
    <submittedName>
        <fullName evidence="1">Uncharacterized protein</fullName>
    </submittedName>
</protein>
<dbReference type="EMBL" id="MU971338">
    <property type="protein sequence ID" value="KAK9240603.1"/>
    <property type="molecule type" value="Genomic_DNA"/>
</dbReference>
<comment type="caution">
    <text evidence="1">The sequence shown here is derived from an EMBL/GenBank/DDBJ whole genome shotgun (WGS) entry which is preliminary data.</text>
</comment>
<dbReference type="Proteomes" id="UP001433508">
    <property type="component" value="Unassembled WGS sequence"/>
</dbReference>
<name>A0ACC3T9I3_LIPKO</name>
<sequence length="735" mass="81520">MVITNGIAPLTSAPSDIISPLLPPPPPSTTTPISTPSSLPSAVVKIEEPLPYVSLKTGLCYDVRMRYHAKIVTNAYDYTDPHPEDPRRVYRIYKALAEAGLVDMKGASGAGHIGSKLMQHVPAREATKEEVTLVHELKHWDFVERTATMTQNELVEETDNGDSVYFNNDSWFCAKLSCGGVIDTCKAVVRGDVKNAIAVVRPPGHHAEPYKPAGFCMFNNVAVASRVILKEFPDQVKKILILDWDIHHGNGTQRAFYNDPNVLYISLHRYDNGKFYPGGTFGNYDKVGEGAGEGFNVNIPWPCGGMGDGDYIYAFQKTVMPIAEEFDPDLVILSSGFDAAPGDELGECFVSPAAYGHMTHMLKSLAHGKLAVVLEGGYNLDSIATSALGVTKVLIGDAPMPLTNVYARPEAVQTVEKVSRTLARFWKCMKIGHMIHDLPGAPPVERLHDIIRRYQASQLFAHFSMTKLPIFRDRISRSFEDQVLCTPGFQSAKTVVVIVHDPPDVWTEPDPVTGQISLHETFVMDAEIKYIQWAHQKGYGVVDINAPAVFTGQEDEGYNVQAALQDLCLYVWDNYLDLSDARNFVFVGVGEACGGHVYLLGHREVRERVRASIAFAGSKTLFPIVPIMDEFITDWYYKNSLVLTSSNHPMWDQPNGSKNPRKKYGNVQRTEYETMNELLIGKYSEVIAFAEEDIEESSSEEDHEGPDRKRLKSDRTTNDEDWVDGVTPASAPAVL</sequence>
<reference evidence="2" key="1">
    <citation type="journal article" date="2024" name="Front. Bioeng. Biotechnol.">
        <title>Genome-scale model development and genomic sequencing of the oleaginous clade Lipomyces.</title>
        <authorList>
            <person name="Czajka J.J."/>
            <person name="Han Y."/>
            <person name="Kim J."/>
            <person name="Mondo S.J."/>
            <person name="Hofstad B.A."/>
            <person name="Robles A."/>
            <person name="Haridas S."/>
            <person name="Riley R."/>
            <person name="LaButti K."/>
            <person name="Pangilinan J."/>
            <person name="Andreopoulos W."/>
            <person name="Lipzen A."/>
            <person name="Yan J."/>
            <person name="Wang M."/>
            <person name="Ng V."/>
            <person name="Grigoriev I.V."/>
            <person name="Spatafora J.W."/>
            <person name="Magnuson J.K."/>
            <person name="Baker S.E."/>
            <person name="Pomraning K.R."/>
        </authorList>
    </citation>
    <scope>NUCLEOTIDE SEQUENCE [LARGE SCALE GENOMIC DNA]</scope>
    <source>
        <strain evidence="2">CBS 7786</strain>
    </source>
</reference>
<proteinExistence type="predicted"/>
<accession>A0ACC3T9I3</accession>
<evidence type="ECO:0000313" key="1">
    <source>
        <dbReference type="EMBL" id="KAK9240603.1"/>
    </source>
</evidence>
<organism evidence="1 2">
    <name type="scientific">Lipomyces kononenkoae</name>
    <name type="common">Yeast</name>
    <dbReference type="NCBI Taxonomy" id="34357"/>
    <lineage>
        <taxon>Eukaryota</taxon>
        <taxon>Fungi</taxon>
        <taxon>Dikarya</taxon>
        <taxon>Ascomycota</taxon>
        <taxon>Saccharomycotina</taxon>
        <taxon>Lipomycetes</taxon>
        <taxon>Lipomycetales</taxon>
        <taxon>Lipomycetaceae</taxon>
        <taxon>Lipomyces</taxon>
    </lineage>
</organism>